<dbReference type="InterPro" id="IPR017871">
    <property type="entry name" value="ABC_transporter-like_CS"/>
</dbReference>
<dbReference type="CDD" id="cd03257">
    <property type="entry name" value="ABC_NikE_OppD_transporters"/>
    <property type="match status" value="1"/>
</dbReference>
<evidence type="ECO:0000256" key="2">
    <source>
        <dbReference type="ARBA" id="ARBA00022448"/>
    </source>
</evidence>
<gene>
    <name evidence="6" type="ORF">FJZ47_16250</name>
</gene>
<comment type="caution">
    <text evidence="6">The sequence shown here is derived from an EMBL/GenBank/DDBJ whole genome shotgun (WGS) entry which is preliminary data.</text>
</comment>
<evidence type="ECO:0000256" key="1">
    <source>
        <dbReference type="ARBA" id="ARBA00005417"/>
    </source>
</evidence>
<protein>
    <submittedName>
        <fullName evidence="6">ATP-binding cassette domain-containing protein</fullName>
    </submittedName>
</protein>
<proteinExistence type="inferred from homology"/>
<dbReference type="PANTHER" id="PTHR43776:SF7">
    <property type="entry name" value="D,D-DIPEPTIDE TRANSPORT ATP-BINDING PROTEIN DDPF-RELATED"/>
    <property type="match status" value="1"/>
</dbReference>
<evidence type="ECO:0000256" key="3">
    <source>
        <dbReference type="ARBA" id="ARBA00022741"/>
    </source>
</evidence>
<dbReference type="Proteomes" id="UP000712673">
    <property type="component" value="Unassembled WGS sequence"/>
</dbReference>
<dbReference type="InterPro" id="IPR050319">
    <property type="entry name" value="ABC_transp_ATP-bind"/>
</dbReference>
<evidence type="ECO:0000313" key="6">
    <source>
        <dbReference type="EMBL" id="MBM3225337.1"/>
    </source>
</evidence>
<dbReference type="EMBL" id="VGLS01000545">
    <property type="protein sequence ID" value="MBM3225337.1"/>
    <property type="molecule type" value="Genomic_DNA"/>
</dbReference>
<comment type="similarity">
    <text evidence="1">Belongs to the ABC transporter superfamily.</text>
</comment>
<dbReference type="GO" id="GO:0005524">
    <property type="term" value="F:ATP binding"/>
    <property type="evidence" value="ECO:0007669"/>
    <property type="project" value="UniProtKB-KW"/>
</dbReference>
<keyword evidence="2" id="KW-0813">Transport</keyword>
<dbReference type="PROSITE" id="PS50893">
    <property type="entry name" value="ABC_TRANSPORTER_2"/>
    <property type="match status" value="1"/>
</dbReference>
<accession>A0A937W539</accession>
<dbReference type="InterPro" id="IPR027417">
    <property type="entry name" value="P-loop_NTPase"/>
</dbReference>
<evidence type="ECO:0000256" key="4">
    <source>
        <dbReference type="ARBA" id="ARBA00022840"/>
    </source>
</evidence>
<dbReference type="Pfam" id="PF00005">
    <property type="entry name" value="ABC_tran"/>
    <property type="match status" value="1"/>
</dbReference>
<dbReference type="PANTHER" id="PTHR43776">
    <property type="entry name" value="TRANSPORT ATP-BINDING PROTEIN"/>
    <property type="match status" value="1"/>
</dbReference>
<sequence>IPARHFARTPERARLQLVFQDPTESLNPRFTALDAIAEPLRCLARIRERRELRQRVHEVADLVGLPTELLSRFPHQLSGGQKARVGIARAIALHPTLLVLDEPTSALDVSVQAIILHLLASLRQRLGMSYLFVSHDLNVVRLLSDRVLVMHRGQIVEEGAVDTVFTHPEHPYTRALLAALPAVRT</sequence>
<dbReference type="GO" id="GO:0015833">
    <property type="term" value="P:peptide transport"/>
    <property type="evidence" value="ECO:0007669"/>
    <property type="project" value="InterPro"/>
</dbReference>
<evidence type="ECO:0000313" key="7">
    <source>
        <dbReference type="Proteomes" id="UP000712673"/>
    </source>
</evidence>
<dbReference type="Pfam" id="PF08352">
    <property type="entry name" value="oligo_HPY"/>
    <property type="match status" value="1"/>
</dbReference>
<feature type="non-terminal residue" evidence="6">
    <location>
        <position position="1"/>
    </location>
</feature>
<dbReference type="Gene3D" id="3.40.50.300">
    <property type="entry name" value="P-loop containing nucleotide triphosphate hydrolases"/>
    <property type="match status" value="1"/>
</dbReference>
<dbReference type="InterPro" id="IPR013563">
    <property type="entry name" value="Oligopep_ABC_C"/>
</dbReference>
<dbReference type="AlphaFoldDB" id="A0A937W539"/>
<dbReference type="PROSITE" id="PS00211">
    <property type="entry name" value="ABC_TRANSPORTER_1"/>
    <property type="match status" value="1"/>
</dbReference>
<name>A0A937W539_UNCTE</name>
<evidence type="ECO:0000259" key="5">
    <source>
        <dbReference type="PROSITE" id="PS50893"/>
    </source>
</evidence>
<keyword evidence="4 6" id="KW-0067">ATP-binding</keyword>
<keyword evidence="3" id="KW-0547">Nucleotide-binding</keyword>
<reference evidence="6" key="1">
    <citation type="submission" date="2019-03" db="EMBL/GenBank/DDBJ databases">
        <title>Lake Tanganyika Metagenome-Assembled Genomes (MAGs).</title>
        <authorList>
            <person name="Tran P."/>
        </authorList>
    </citation>
    <scope>NUCLEOTIDE SEQUENCE</scope>
    <source>
        <strain evidence="6">K_DeepCast_65m_m2_066</strain>
    </source>
</reference>
<dbReference type="InterPro" id="IPR003439">
    <property type="entry name" value="ABC_transporter-like_ATP-bd"/>
</dbReference>
<feature type="domain" description="ABC transporter" evidence="5">
    <location>
        <begin position="1"/>
        <end position="177"/>
    </location>
</feature>
<organism evidence="6 7">
    <name type="scientific">Tectimicrobiota bacterium</name>
    <dbReference type="NCBI Taxonomy" id="2528274"/>
    <lineage>
        <taxon>Bacteria</taxon>
        <taxon>Pseudomonadati</taxon>
        <taxon>Nitrospinota/Tectimicrobiota group</taxon>
        <taxon>Candidatus Tectimicrobiota</taxon>
    </lineage>
</organism>
<dbReference type="GO" id="GO:0016887">
    <property type="term" value="F:ATP hydrolysis activity"/>
    <property type="evidence" value="ECO:0007669"/>
    <property type="project" value="InterPro"/>
</dbReference>
<dbReference type="SUPFAM" id="SSF52540">
    <property type="entry name" value="P-loop containing nucleoside triphosphate hydrolases"/>
    <property type="match status" value="1"/>
</dbReference>